<sequence>MDVNLLQKRILSLPQVIQDLIYEYNVEHRKQIKQLQDEYFRIIYKNCLICNSSISKGCFWSVDYFIYKTYRVNCLWCSEICLNKEKNEVLKHNYLTSVDNYLYNNTIQLPRQHLEI</sequence>
<accession>A0A6C0EQY9</accession>
<protein>
    <submittedName>
        <fullName evidence="1">Uncharacterized protein</fullName>
    </submittedName>
</protein>
<evidence type="ECO:0000313" key="1">
    <source>
        <dbReference type="EMBL" id="QHT31408.1"/>
    </source>
</evidence>
<dbReference type="EMBL" id="MN738919">
    <property type="protein sequence ID" value="QHT31408.1"/>
    <property type="molecule type" value="Genomic_DNA"/>
</dbReference>
<reference evidence="1" key="1">
    <citation type="journal article" date="2020" name="Nature">
        <title>Giant virus diversity and host interactions through global metagenomics.</title>
        <authorList>
            <person name="Schulz F."/>
            <person name="Roux S."/>
            <person name="Paez-Espino D."/>
            <person name="Jungbluth S."/>
            <person name="Walsh D.A."/>
            <person name="Denef V.J."/>
            <person name="McMahon K.D."/>
            <person name="Konstantinidis K.T."/>
            <person name="Eloe-Fadrosh E.A."/>
            <person name="Kyrpides N.C."/>
            <person name="Woyke T."/>
        </authorList>
    </citation>
    <scope>NUCLEOTIDE SEQUENCE</scope>
    <source>
        <strain evidence="1">GVMAG-M-3300009155-2</strain>
    </source>
</reference>
<name>A0A6C0EQY9_9ZZZZ</name>
<organism evidence="1">
    <name type="scientific">viral metagenome</name>
    <dbReference type="NCBI Taxonomy" id="1070528"/>
    <lineage>
        <taxon>unclassified sequences</taxon>
        <taxon>metagenomes</taxon>
        <taxon>organismal metagenomes</taxon>
    </lineage>
</organism>
<proteinExistence type="predicted"/>
<dbReference type="AlphaFoldDB" id="A0A6C0EQY9"/>